<evidence type="ECO:0008006" key="4">
    <source>
        <dbReference type="Google" id="ProtNLM"/>
    </source>
</evidence>
<feature type="region of interest" description="Disordered" evidence="1">
    <location>
        <begin position="1"/>
        <end position="40"/>
    </location>
</feature>
<sequence>MKTEVDKGESAAMAAKARVQNRPGSTQPSQTSRDRPQGKCPYCGLTGHSKSRCFELIGYPENWDKTRDPRCNKSRASIAETKNDSDQIADKASAMIAAAESDGHPDAEDDWLWY</sequence>
<protein>
    <recommendedName>
        <fullName evidence="4">CCHC-type domain-containing protein</fullName>
    </recommendedName>
</protein>
<dbReference type="SUPFAM" id="SSF57756">
    <property type="entry name" value="Retrovirus zinc finger-like domains"/>
    <property type="match status" value="1"/>
</dbReference>
<feature type="compositionally biased region" description="Polar residues" evidence="1">
    <location>
        <begin position="22"/>
        <end position="31"/>
    </location>
</feature>
<evidence type="ECO:0000256" key="1">
    <source>
        <dbReference type="SAM" id="MobiDB-lite"/>
    </source>
</evidence>
<dbReference type="GO" id="GO:0003676">
    <property type="term" value="F:nucleic acid binding"/>
    <property type="evidence" value="ECO:0007669"/>
    <property type="project" value="InterPro"/>
</dbReference>
<name>A0A5N5GH42_9ROSA</name>
<gene>
    <name evidence="2" type="ORF">D8674_021423</name>
</gene>
<dbReference type="EMBL" id="SMOL01000402">
    <property type="protein sequence ID" value="KAB2614835.1"/>
    <property type="molecule type" value="Genomic_DNA"/>
</dbReference>
<proteinExistence type="predicted"/>
<accession>A0A5N5GH42</accession>
<reference evidence="2 3" key="1">
    <citation type="submission" date="2019-09" db="EMBL/GenBank/DDBJ databases">
        <authorList>
            <person name="Ou C."/>
        </authorList>
    </citation>
    <scope>NUCLEOTIDE SEQUENCE [LARGE SCALE GENOMIC DNA]</scope>
    <source>
        <strain evidence="2">S2</strain>
        <tissue evidence="2">Leaf</tissue>
    </source>
</reference>
<organism evidence="2 3">
    <name type="scientific">Pyrus ussuriensis x Pyrus communis</name>
    <dbReference type="NCBI Taxonomy" id="2448454"/>
    <lineage>
        <taxon>Eukaryota</taxon>
        <taxon>Viridiplantae</taxon>
        <taxon>Streptophyta</taxon>
        <taxon>Embryophyta</taxon>
        <taxon>Tracheophyta</taxon>
        <taxon>Spermatophyta</taxon>
        <taxon>Magnoliopsida</taxon>
        <taxon>eudicotyledons</taxon>
        <taxon>Gunneridae</taxon>
        <taxon>Pentapetalae</taxon>
        <taxon>rosids</taxon>
        <taxon>fabids</taxon>
        <taxon>Rosales</taxon>
        <taxon>Rosaceae</taxon>
        <taxon>Amygdaloideae</taxon>
        <taxon>Maleae</taxon>
        <taxon>Pyrus</taxon>
    </lineage>
</organism>
<dbReference type="OrthoDB" id="1190472at2759"/>
<evidence type="ECO:0000313" key="2">
    <source>
        <dbReference type="EMBL" id="KAB2614835.1"/>
    </source>
</evidence>
<dbReference type="Proteomes" id="UP000327157">
    <property type="component" value="Chromosome 3"/>
</dbReference>
<dbReference type="AlphaFoldDB" id="A0A5N5GH42"/>
<reference evidence="3" key="2">
    <citation type="submission" date="2019-10" db="EMBL/GenBank/DDBJ databases">
        <title>A de novo genome assembly of a pear dwarfing rootstock.</title>
        <authorList>
            <person name="Wang F."/>
            <person name="Wang J."/>
            <person name="Li S."/>
            <person name="Zhang Y."/>
            <person name="Fang M."/>
            <person name="Ma L."/>
            <person name="Zhao Y."/>
            <person name="Jiang S."/>
        </authorList>
    </citation>
    <scope>NUCLEOTIDE SEQUENCE [LARGE SCALE GENOMIC DNA]</scope>
</reference>
<evidence type="ECO:0000313" key="3">
    <source>
        <dbReference type="Proteomes" id="UP000327157"/>
    </source>
</evidence>
<keyword evidence="3" id="KW-1185">Reference proteome</keyword>
<dbReference type="InterPro" id="IPR036875">
    <property type="entry name" value="Znf_CCHC_sf"/>
</dbReference>
<reference evidence="2 3" key="3">
    <citation type="submission" date="2019-11" db="EMBL/GenBank/DDBJ databases">
        <title>A de novo genome assembly of a pear dwarfing rootstock.</title>
        <authorList>
            <person name="Wang F."/>
            <person name="Wang J."/>
            <person name="Li S."/>
            <person name="Zhang Y."/>
            <person name="Fang M."/>
            <person name="Ma L."/>
            <person name="Zhao Y."/>
            <person name="Jiang S."/>
        </authorList>
    </citation>
    <scope>NUCLEOTIDE SEQUENCE [LARGE SCALE GENOMIC DNA]</scope>
    <source>
        <strain evidence="2">S2</strain>
        <tissue evidence="2">Leaf</tissue>
    </source>
</reference>
<comment type="caution">
    <text evidence="2">The sequence shown here is derived from an EMBL/GenBank/DDBJ whole genome shotgun (WGS) entry which is preliminary data.</text>
</comment>
<dbReference type="GO" id="GO:0008270">
    <property type="term" value="F:zinc ion binding"/>
    <property type="evidence" value="ECO:0007669"/>
    <property type="project" value="InterPro"/>
</dbReference>